<dbReference type="PANTHER" id="PTHR30290">
    <property type="entry name" value="PERIPLASMIC BINDING COMPONENT OF ABC TRANSPORTER"/>
    <property type="match status" value="1"/>
</dbReference>
<keyword evidence="7" id="KW-1185">Reference proteome</keyword>
<dbReference type="RefSeq" id="WP_373635098.1">
    <property type="nucleotide sequence ID" value="NZ_CP151767.2"/>
</dbReference>
<feature type="chain" id="PRO_5046688780" evidence="4">
    <location>
        <begin position="21"/>
        <end position="616"/>
    </location>
</feature>
<dbReference type="InterPro" id="IPR039424">
    <property type="entry name" value="SBP_5"/>
</dbReference>
<comment type="subcellular location">
    <subcellularLocation>
        <location evidence="1">Periplasm</location>
    </subcellularLocation>
</comment>
<evidence type="ECO:0000256" key="1">
    <source>
        <dbReference type="ARBA" id="ARBA00004418"/>
    </source>
</evidence>
<name>A0AAN0NLU3_9RHOB</name>
<dbReference type="Gene3D" id="3.10.105.10">
    <property type="entry name" value="Dipeptide-binding Protein, Domain 3"/>
    <property type="match status" value="1"/>
</dbReference>
<dbReference type="Proteomes" id="UP001470809">
    <property type="component" value="Chromosome"/>
</dbReference>
<evidence type="ECO:0000256" key="3">
    <source>
        <dbReference type="ARBA" id="ARBA00022729"/>
    </source>
</evidence>
<protein>
    <submittedName>
        <fullName evidence="6">Extracellular solute-binding protein</fullName>
    </submittedName>
</protein>
<dbReference type="AlphaFoldDB" id="A0AAN0NLU3"/>
<evidence type="ECO:0000313" key="6">
    <source>
        <dbReference type="EMBL" id="WZU67544.2"/>
    </source>
</evidence>
<proteinExistence type="inferred from homology"/>
<dbReference type="PANTHER" id="PTHR30290:SF64">
    <property type="entry name" value="ABC TRANSPORTER PERIPLASMIC BINDING PROTEIN"/>
    <property type="match status" value="1"/>
</dbReference>
<dbReference type="GO" id="GO:0015833">
    <property type="term" value="P:peptide transport"/>
    <property type="evidence" value="ECO:0007669"/>
    <property type="project" value="TreeGrafter"/>
</dbReference>
<dbReference type="Gene3D" id="3.40.190.10">
    <property type="entry name" value="Periplasmic binding protein-like II"/>
    <property type="match status" value="1"/>
</dbReference>
<reference evidence="6" key="1">
    <citation type="submission" date="2024-08" db="EMBL/GenBank/DDBJ databases">
        <title>Phylogenomic analyses of a clade within the roseobacter group suggest taxonomic reassignments of species of the genera Aestuariivita, Citreicella, Loktanella, Nautella, Pelagibaca, Ruegeria, Thalassobius, Thiobacimonas and Tropicibacter, and the proposal o.</title>
        <authorList>
            <person name="Jeon C.O."/>
        </authorList>
    </citation>
    <scope>NUCLEOTIDE SEQUENCE</scope>
    <source>
        <strain evidence="6">SS1-5</strain>
    </source>
</reference>
<dbReference type="InterPro" id="IPR030678">
    <property type="entry name" value="Peptide/Ni-bd"/>
</dbReference>
<evidence type="ECO:0000256" key="2">
    <source>
        <dbReference type="ARBA" id="ARBA00005695"/>
    </source>
</evidence>
<evidence type="ECO:0000256" key="4">
    <source>
        <dbReference type="SAM" id="SignalP"/>
    </source>
</evidence>
<dbReference type="EMBL" id="CP151767">
    <property type="protein sequence ID" value="WZU67544.2"/>
    <property type="molecule type" value="Genomic_DNA"/>
</dbReference>
<feature type="signal peptide" evidence="4">
    <location>
        <begin position="1"/>
        <end position="20"/>
    </location>
</feature>
<dbReference type="Pfam" id="PF00496">
    <property type="entry name" value="SBP_bac_5"/>
    <property type="match status" value="1"/>
</dbReference>
<dbReference type="InterPro" id="IPR000914">
    <property type="entry name" value="SBP_5_dom"/>
</dbReference>
<comment type="similarity">
    <text evidence="2">Belongs to the bacterial solute-binding protein 5 family.</text>
</comment>
<dbReference type="PIRSF" id="PIRSF002741">
    <property type="entry name" value="MppA"/>
    <property type="match status" value="1"/>
</dbReference>
<evidence type="ECO:0000259" key="5">
    <source>
        <dbReference type="Pfam" id="PF00496"/>
    </source>
</evidence>
<dbReference type="GO" id="GO:0030288">
    <property type="term" value="C:outer membrane-bounded periplasmic space"/>
    <property type="evidence" value="ECO:0007669"/>
    <property type="project" value="TreeGrafter"/>
</dbReference>
<gene>
    <name evidence="6" type="ORF">AABB31_21920</name>
</gene>
<accession>A0AAN0NLU3</accession>
<dbReference type="KEGG" id="yrh:AABB31_21920"/>
<dbReference type="CDD" id="cd08497">
    <property type="entry name" value="MbnE-like"/>
    <property type="match status" value="1"/>
</dbReference>
<sequence length="616" mass="68910">MNIRIPAILTAIVVAASAHAEVTISHGYSAFGDLKYGPDFTHFDFANPDAPKGGTMSQRQLFGTPTFDSLNAFIIKGDSAPEVSQHIYDSLMARAYDEPDALYGLLAETIEYPEDLSYVAFNLRPEARFHDDTPVTADDVVFTINALKTDGHPYYRNLLADVVAVTAESDQRVRFDLAEGAGSAFPGDLAELAILPAHFYDENPFDETWMELPLGSGPYMVTSVDAPRTITFCRDPDYWAADLPVNVGRNNFDCFAYEYFVDDTVGLEAFAAGEYTMRVEYRSASWATGYDFPAAQKGWVKQMLLPDARPANAQGIWFNTRRPILQDIRVRQALEYAFNFEWTNETLFYGTYNRTDSFFENTDMEATGLPEGEELAILEPFRDQLPPEVFTEPPHIPYAGSSSPRDRTALRAASQLLDDAGWIVGDDGMRRNADGKLLSLEFPDDSRSLERVMVPFTENLQALGIDVNFEILDPSSWSERRQTFDFDLSATAWQVQITPGAELRAFYGSEAAAAEGSNNLTGLADPVVDALIERAVQSETREELTVAARALDRVLRVKNIWIGNWHLGAHRVAVWDIFGMPDQPAPYDFNRGVDFWWFDQEKYQALVDAGALEDAF</sequence>
<organism evidence="6 7">
    <name type="scientific">Yoonia rhodophyticola</name>
    <dbReference type="NCBI Taxonomy" id="3137370"/>
    <lineage>
        <taxon>Bacteria</taxon>
        <taxon>Pseudomonadati</taxon>
        <taxon>Pseudomonadota</taxon>
        <taxon>Alphaproteobacteria</taxon>
        <taxon>Rhodobacterales</taxon>
        <taxon>Paracoccaceae</taxon>
        <taxon>Yoonia</taxon>
    </lineage>
</organism>
<evidence type="ECO:0000313" key="7">
    <source>
        <dbReference type="Proteomes" id="UP001470809"/>
    </source>
</evidence>
<dbReference type="SUPFAM" id="SSF53850">
    <property type="entry name" value="Periplasmic binding protein-like II"/>
    <property type="match status" value="1"/>
</dbReference>
<dbReference type="GO" id="GO:1904680">
    <property type="term" value="F:peptide transmembrane transporter activity"/>
    <property type="evidence" value="ECO:0007669"/>
    <property type="project" value="TreeGrafter"/>
</dbReference>
<dbReference type="GO" id="GO:0042884">
    <property type="term" value="P:microcin transport"/>
    <property type="evidence" value="ECO:0007669"/>
    <property type="project" value="TreeGrafter"/>
</dbReference>
<keyword evidence="3 4" id="KW-0732">Signal</keyword>
<feature type="domain" description="Solute-binding protein family 5" evidence="5">
    <location>
        <begin position="102"/>
        <end position="502"/>
    </location>
</feature>